<dbReference type="SUPFAM" id="SSF56112">
    <property type="entry name" value="Protein kinase-like (PK-like)"/>
    <property type="match status" value="1"/>
</dbReference>
<dbReference type="PANTHER" id="PTHR21310">
    <property type="entry name" value="AMINOGLYCOSIDE PHOSPHOTRANSFERASE-RELATED-RELATED"/>
    <property type="match status" value="1"/>
</dbReference>
<feature type="compositionally biased region" description="Basic and acidic residues" evidence="1">
    <location>
        <begin position="77"/>
        <end position="91"/>
    </location>
</feature>
<dbReference type="STRING" id="94208.A0A2S4KLM9"/>
<gene>
    <name evidence="3" type="ORF">TPAR_08761</name>
</gene>
<sequence>MNELPPGGGEAPPAEKSEIEKAHELANTITVNRFTSKIRGDPAIDLSQFLKQQSTAYPRLRDSLAQIGHRRTSVCEPKAETDSKKDGGRSSDAELRGILVEGDVVVADALHDRIRALAGMSNSNDAGNFATLNQVMKDGQMLWNLHGTFVLGLGAAEVVKIGEGLDPDGITNLQYVNTHVPEVPTPLYLGSLTCNHRTYIFMSRAEGVALDTLWPELSIRHKQSIQEQLNTIFRALRAKSLELHQSGEGARKIGSFSSATCKDTRRSQRVSPSPIHSEAEFNDFLCHEPRRTVTPWIRMIRSALGEHHRLVMTHGDLHPRNIMVKWEGGSEEEDKHLRVTSVVDWELGGWYPEYWEFIKSLSTIPPRGPMSDWFNYLPTEAIGIWPVEYATDMLLDRWLG</sequence>
<dbReference type="InterPro" id="IPR002575">
    <property type="entry name" value="Aminoglycoside_PTrfase"/>
</dbReference>
<dbReference type="AlphaFoldDB" id="A0A2S4KLM9"/>
<evidence type="ECO:0000256" key="1">
    <source>
        <dbReference type="SAM" id="MobiDB-lite"/>
    </source>
</evidence>
<proteinExistence type="predicted"/>
<dbReference type="OrthoDB" id="3250044at2759"/>
<dbReference type="PANTHER" id="PTHR21310:SF58">
    <property type="entry name" value="AMINOGLYCOSIDE PHOSPHOTRANSFERASE DOMAIN-CONTAINING PROTEIN"/>
    <property type="match status" value="1"/>
</dbReference>
<feature type="region of interest" description="Disordered" evidence="1">
    <location>
        <begin position="1"/>
        <end position="21"/>
    </location>
</feature>
<keyword evidence="4" id="KW-1185">Reference proteome</keyword>
<dbReference type="EMBL" id="PKSG01001110">
    <property type="protein sequence ID" value="POR31015.1"/>
    <property type="molecule type" value="Genomic_DNA"/>
</dbReference>
<reference evidence="3 4" key="1">
    <citation type="submission" date="2018-01" db="EMBL/GenBank/DDBJ databases">
        <title>Harnessing the power of phylogenomics to disentangle the directionality and signatures of interkingdom host jumping in the parasitic fungal genus Tolypocladium.</title>
        <authorList>
            <person name="Quandt C.A."/>
            <person name="Patterson W."/>
            <person name="Spatafora J.W."/>
        </authorList>
    </citation>
    <scope>NUCLEOTIDE SEQUENCE [LARGE SCALE GENOMIC DNA]</scope>
    <source>
        <strain evidence="3 4">NRBC 100945</strain>
    </source>
</reference>
<name>A0A2S4KLM9_9HYPO</name>
<dbReference type="Gene3D" id="3.90.1200.10">
    <property type="match status" value="1"/>
</dbReference>
<feature type="region of interest" description="Disordered" evidence="1">
    <location>
        <begin position="71"/>
        <end position="91"/>
    </location>
</feature>
<feature type="compositionally biased region" description="Gly residues" evidence="1">
    <location>
        <begin position="1"/>
        <end position="10"/>
    </location>
</feature>
<evidence type="ECO:0000313" key="3">
    <source>
        <dbReference type="EMBL" id="POR31015.1"/>
    </source>
</evidence>
<evidence type="ECO:0000313" key="4">
    <source>
        <dbReference type="Proteomes" id="UP000237481"/>
    </source>
</evidence>
<evidence type="ECO:0000259" key="2">
    <source>
        <dbReference type="Pfam" id="PF01636"/>
    </source>
</evidence>
<dbReference type="InterPro" id="IPR011009">
    <property type="entry name" value="Kinase-like_dom_sf"/>
</dbReference>
<comment type="caution">
    <text evidence="3">The sequence shown here is derived from an EMBL/GenBank/DDBJ whole genome shotgun (WGS) entry which is preliminary data.</text>
</comment>
<accession>A0A2S4KLM9</accession>
<dbReference type="Proteomes" id="UP000237481">
    <property type="component" value="Unassembled WGS sequence"/>
</dbReference>
<dbReference type="Pfam" id="PF01636">
    <property type="entry name" value="APH"/>
    <property type="match status" value="1"/>
</dbReference>
<feature type="domain" description="Aminoglycoside phosphotransferase" evidence="2">
    <location>
        <begin position="173"/>
        <end position="365"/>
    </location>
</feature>
<dbReference type="InterPro" id="IPR051678">
    <property type="entry name" value="AGP_Transferase"/>
</dbReference>
<organism evidence="3 4">
    <name type="scientific">Tolypocladium paradoxum</name>
    <dbReference type="NCBI Taxonomy" id="94208"/>
    <lineage>
        <taxon>Eukaryota</taxon>
        <taxon>Fungi</taxon>
        <taxon>Dikarya</taxon>
        <taxon>Ascomycota</taxon>
        <taxon>Pezizomycotina</taxon>
        <taxon>Sordariomycetes</taxon>
        <taxon>Hypocreomycetidae</taxon>
        <taxon>Hypocreales</taxon>
        <taxon>Ophiocordycipitaceae</taxon>
        <taxon>Tolypocladium</taxon>
    </lineage>
</organism>
<protein>
    <recommendedName>
        <fullName evidence="2">Aminoglycoside phosphotransferase domain-containing protein</fullName>
    </recommendedName>
</protein>